<evidence type="ECO:0000256" key="1">
    <source>
        <dbReference type="SAM" id="MobiDB-lite"/>
    </source>
</evidence>
<feature type="region of interest" description="Disordered" evidence="1">
    <location>
        <begin position="181"/>
        <end position="219"/>
    </location>
</feature>
<gene>
    <name evidence="2" type="ORF">ECRASSUSDP1_LOCUS26116</name>
</gene>
<protein>
    <submittedName>
        <fullName evidence="2">Uncharacterized protein</fullName>
    </submittedName>
</protein>
<evidence type="ECO:0000313" key="3">
    <source>
        <dbReference type="Proteomes" id="UP001295684"/>
    </source>
</evidence>
<evidence type="ECO:0000313" key="2">
    <source>
        <dbReference type="EMBL" id="CAI2384583.1"/>
    </source>
</evidence>
<comment type="caution">
    <text evidence="2">The sequence shown here is derived from an EMBL/GenBank/DDBJ whole genome shotgun (WGS) entry which is preliminary data.</text>
</comment>
<reference evidence="2" key="1">
    <citation type="submission" date="2023-07" db="EMBL/GenBank/DDBJ databases">
        <authorList>
            <consortium name="AG Swart"/>
            <person name="Singh M."/>
            <person name="Singh A."/>
            <person name="Seah K."/>
            <person name="Emmerich C."/>
        </authorList>
    </citation>
    <scope>NUCLEOTIDE SEQUENCE</scope>
    <source>
        <strain evidence="2">DP1</strain>
    </source>
</reference>
<dbReference type="EMBL" id="CAMPGE010026918">
    <property type="protein sequence ID" value="CAI2384583.1"/>
    <property type="molecule type" value="Genomic_DNA"/>
</dbReference>
<dbReference type="Proteomes" id="UP001295684">
    <property type="component" value="Unassembled WGS sequence"/>
</dbReference>
<sequence length="234" mass="27477">MPSEDPKANDIAELVSNKAAKVLRHLKIRNTDRRIEGLKNEIKLLDTFRKKRDRRYDNFNLSTQGLSSNFNVEYDLSKKISEDDAKIHKKLAKVNKSENINLETEKEAGYYDIDSIAKVLTTKTKQCSRILRSKRCSLIDRLNNENTIVPVPPSFDKEESQEIRFEVDKLRVKYKLKRKKQETDDIGQPVMHVPGSSKSKRDTFYFPSNERKQKSRYSKRVNKKLFQIYDRCSQ</sequence>
<accession>A0AAD1Y3A1</accession>
<name>A0AAD1Y3A1_EUPCR</name>
<keyword evidence="3" id="KW-1185">Reference proteome</keyword>
<organism evidence="2 3">
    <name type="scientific">Euplotes crassus</name>
    <dbReference type="NCBI Taxonomy" id="5936"/>
    <lineage>
        <taxon>Eukaryota</taxon>
        <taxon>Sar</taxon>
        <taxon>Alveolata</taxon>
        <taxon>Ciliophora</taxon>
        <taxon>Intramacronucleata</taxon>
        <taxon>Spirotrichea</taxon>
        <taxon>Hypotrichia</taxon>
        <taxon>Euplotida</taxon>
        <taxon>Euplotidae</taxon>
        <taxon>Moneuplotes</taxon>
    </lineage>
</organism>
<dbReference type="AlphaFoldDB" id="A0AAD1Y3A1"/>
<proteinExistence type="predicted"/>